<feature type="domain" description="Transketolase N-terminal" evidence="4">
    <location>
        <begin position="14"/>
        <end position="199"/>
    </location>
</feature>
<evidence type="ECO:0000256" key="3">
    <source>
        <dbReference type="ARBA" id="ARBA00023052"/>
    </source>
</evidence>
<dbReference type="SUPFAM" id="SSF52518">
    <property type="entry name" value="Thiamin diphosphate-binding fold (THDP-binding)"/>
    <property type="match status" value="1"/>
</dbReference>
<comment type="similarity">
    <text evidence="2">Belongs to the transketolase family.</text>
</comment>
<comment type="caution">
    <text evidence="5">The sequence shown here is derived from an EMBL/GenBank/DDBJ whole genome shotgun (WGS) entry which is preliminary data.</text>
</comment>
<keyword evidence="3" id="KW-0786">Thiamine pyrophosphate</keyword>
<dbReference type="InterPro" id="IPR029061">
    <property type="entry name" value="THDP-binding"/>
</dbReference>
<evidence type="ECO:0000259" key="4">
    <source>
        <dbReference type="Pfam" id="PF00456"/>
    </source>
</evidence>
<organism evidence="5 6">
    <name type="scientific">Candidatus Gottesmanbacteria bacterium GW2011_GWA1_34_13</name>
    <dbReference type="NCBI Taxonomy" id="1618434"/>
    <lineage>
        <taxon>Bacteria</taxon>
        <taxon>Candidatus Gottesmaniibacteriota</taxon>
    </lineage>
</organism>
<evidence type="ECO:0000256" key="2">
    <source>
        <dbReference type="ARBA" id="ARBA00007131"/>
    </source>
</evidence>
<evidence type="ECO:0000256" key="1">
    <source>
        <dbReference type="ARBA" id="ARBA00001964"/>
    </source>
</evidence>
<sequence>MKLNTTQKKLRSRLLEIIYNAHLTHIGSCLNAIDIIEAIYQIKNKEEKFILSNGHAGVALYTVLEKHGYPITINPTRISAHPDRNPLFGIDVSTGSLGQGLPIAVGIALSNRQKNVYCLISDGECAEGSIWESLRIIKENNILNLKLFISINGWGGYDPISSLSLLKRVKGFGFKVIQVDGHNISSIKKKISTKPADNPILYFVSTKSDQFPFLKGQDAHYYLMKEKDYQFAQQILK</sequence>
<dbReference type="PANTHER" id="PTHR47514">
    <property type="entry name" value="TRANSKETOLASE N-TERMINAL SECTION-RELATED"/>
    <property type="match status" value="1"/>
</dbReference>
<dbReference type="InterPro" id="IPR005474">
    <property type="entry name" value="Transketolase_N"/>
</dbReference>
<name>A0A0G0D9D7_9BACT</name>
<comment type="cofactor">
    <cofactor evidence="1">
        <name>thiamine diphosphate</name>
        <dbReference type="ChEBI" id="CHEBI:58937"/>
    </cofactor>
</comment>
<dbReference type="Proteomes" id="UP000034176">
    <property type="component" value="Unassembled WGS sequence"/>
</dbReference>
<accession>A0A0G0D9D7</accession>
<dbReference type="STRING" id="1618434.UR52_C0001G0025"/>
<dbReference type="EMBL" id="LBPN01000001">
    <property type="protein sequence ID" value="KKP59945.1"/>
    <property type="molecule type" value="Genomic_DNA"/>
</dbReference>
<protein>
    <submittedName>
        <fullName evidence="5">Transketolase domain-containing protein</fullName>
    </submittedName>
</protein>
<reference evidence="5 6" key="1">
    <citation type="journal article" date="2015" name="Nature">
        <title>rRNA introns, odd ribosomes, and small enigmatic genomes across a large radiation of phyla.</title>
        <authorList>
            <person name="Brown C.T."/>
            <person name="Hug L.A."/>
            <person name="Thomas B.C."/>
            <person name="Sharon I."/>
            <person name="Castelle C.J."/>
            <person name="Singh A."/>
            <person name="Wilkins M.J."/>
            <person name="Williams K.H."/>
            <person name="Banfield J.F."/>
        </authorList>
    </citation>
    <scope>NUCLEOTIDE SEQUENCE [LARGE SCALE GENOMIC DNA]</scope>
</reference>
<dbReference type="Gene3D" id="3.40.50.970">
    <property type="match status" value="1"/>
</dbReference>
<evidence type="ECO:0000313" key="5">
    <source>
        <dbReference type="EMBL" id="KKP59945.1"/>
    </source>
</evidence>
<dbReference type="AlphaFoldDB" id="A0A0G0D9D7"/>
<dbReference type="Pfam" id="PF00456">
    <property type="entry name" value="Transketolase_N"/>
    <property type="match status" value="1"/>
</dbReference>
<gene>
    <name evidence="5" type="ORF">UR52_C0001G0025</name>
</gene>
<dbReference type="PANTHER" id="PTHR47514:SF1">
    <property type="entry name" value="TRANSKETOLASE N-TERMINAL SECTION-RELATED"/>
    <property type="match status" value="1"/>
</dbReference>
<proteinExistence type="inferred from homology"/>
<evidence type="ECO:0000313" key="6">
    <source>
        <dbReference type="Proteomes" id="UP000034176"/>
    </source>
</evidence>